<dbReference type="SUPFAM" id="SSF69618">
    <property type="entry name" value="HemD-like"/>
    <property type="match status" value="1"/>
</dbReference>
<dbReference type="AlphaFoldDB" id="A0A2S7VS45"/>
<dbReference type="InterPro" id="IPR003754">
    <property type="entry name" value="4pyrrol_synth_uPrphyn_synth"/>
</dbReference>
<dbReference type="UniPathway" id="UPA00251">
    <property type="reaction ID" value="UER00320"/>
</dbReference>
<evidence type="ECO:0000256" key="1">
    <source>
        <dbReference type="ARBA" id="ARBA00004772"/>
    </source>
</evidence>
<dbReference type="EC" id="4.2.1.75" evidence="3 9"/>
<dbReference type="GO" id="GO:0004852">
    <property type="term" value="F:uroporphyrinogen-III synthase activity"/>
    <property type="evidence" value="ECO:0007669"/>
    <property type="project" value="UniProtKB-UniRule"/>
</dbReference>
<dbReference type="Pfam" id="PF02602">
    <property type="entry name" value="HEM4"/>
    <property type="match status" value="1"/>
</dbReference>
<evidence type="ECO:0000256" key="6">
    <source>
        <dbReference type="ARBA" id="ARBA00037589"/>
    </source>
</evidence>
<protein>
    <recommendedName>
        <fullName evidence="7 9">Uroporphyrinogen-III synthase</fullName>
        <ecNumber evidence="3 9">4.2.1.75</ecNumber>
    </recommendedName>
</protein>
<reference evidence="11 12" key="1">
    <citation type="submission" date="2016-12" db="EMBL/GenBank/DDBJ databases">
        <title>Diversity of luminous bacteria.</title>
        <authorList>
            <person name="Yoshizawa S."/>
            <person name="Kogure K."/>
        </authorList>
    </citation>
    <scope>NUCLEOTIDE SEQUENCE [LARGE SCALE GENOMIC DNA]</scope>
    <source>
        <strain evidence="11 12">LC1-200</strain>
    </source>
</reference>
<dbReference type="GO" id="GO:0006782">
    <property type="term" value="P:protoporphyrinogen IX biosynthetic process"/>
    <property type="evidence" value="ECO:0007669"/>
    <property type="project" value="UniProtKB-UniRule"/>
</dbReference>
<comment type="similarity">
    <text evidence="2 9">Belongs to the uroporphyrinogen-III synthase family.</text>
</comment>
<sequence>MTVLITRPAPDCYQLAEQLNAAAISAIAQPLLTLKAGDGLSSLLLQINALKAGDYIIAVSHHAVTFAHDYLISQGAAWPKNVHYIAVGHKTAATLTKLSGQKVLSPEHRCDSEGLLALPELAHVKDCNILILRGNGGRELIHQALTARHAVVNYCETYQRCWLDLDGEKLATQWQHQQLDTLVITSAEQLVFLTTRIPAQYLTWFLNCHLLVPSQRVAEQAITLGFVNISTVGSASNHALFTFLSNFS</sequence>
<evidence type="ECO:0000313" key="12">
    <source>
        <dbReference type="Proteomes" id="UP000238730"/>
    </source>
</evidence>
<dbReference type="InterPro" id="IPR036108">
    <property type="entry name" value="4pyrrol_syn_uPrphyn_synt_sf"/>
</dbReference>
<dbReference type="InterPro" id="IPR039793">
    <property type="entry name" value="UROS/Hem4"/>
</dbReference>
<dbReference type="Gene3D" id="3.40.50.10090">
    <property type="match status" value="2"/>
</dbReference>
<organism evidence="11 12">
    <name type="scientific">Photobacterium angustum</name>
    <dbReference type="NCBI Taxonomy" id="661"/>
    <lineage>
        <taxon>Bacteria</taxon>
        <taxon>Pseudomonadati</taxon>
        <taxon>Pseudomonadota</taxon>
        <taxon>Gammaproteobacteria</taxon>
        <taxon>Vibrionales</taxon>
        <taxon>Vibrionaceae</taxon>
        <taxon>Photobacterium</taxon>
    </lineage>
</organism>
<keyword evidence="4 9" id="KW-0456">Lyase</keyword>
<dbReference type="GO" id="GO:0006780">
    <property type="term" value="P:uroporphyrinogen III biosynthetic process"/>
    <property type="evidence" value="ECO:0007669"/>
    <property type="project" value="UniProtKB-UniRule"/>
</dbReference>
<evidence type="ECO:0000313" key="11">
    <source>
        <dbReference type="EMBL" id="PQJ64977.1"/>
    </source>
</evidence>
<comment type="caution">
    <text evidence="11">The sequence shown here is derived from an EMBL/GenBank/DDBJ whole genome shotgun (WGS) entry which is preliminary data.</text>
</comment>
<evidence type="ECO:0000259" key="10">
    <source>
        <dbReference type="Pfam" id="PF02602"/>
    </source>
</evidence>
<evidence type="ECO:0000256" key="3">
    <source>
        <dbReference type="ARBA" id="ARBA00013109"/>
    </source>
</evidence>
<evidence type="ECO:0000256" key="5">
    <source>
        <dbReference type="ARBA" id="ARBA00023244"/>
    </source>
</evidence>
<evidence type="ECO:0000256" key="9">
    <source>
        <dbReference type="RuleBase" id="RU366031"/>
    </source>
</evidence>
<dbReference type="EMBL" id="MSCJ01000002">
    <property type="protein sequence ID" value="PQJ64977.1"/>
    <property type="molecule type" value="Genomic_DNA"/>
</dbReference>
<evidence type="ECO:0000256" key="8">
    <source>
        <dbReference type="ARBA" id="ARBA00048617"/>
    </source>
</evidence>
<comment type="pathway">
    <text evidence="1 9">Porphyrin-containing compound metabolism; protoporphyrin-IX biosynthesis; coproporphyrinogen-III from 5-aminolevulinate: step 3/4.</text>
</comment>
<evidence type="ECO:0000256" key="2">
    <source>
        <dbReference type="ARBA" id="ARBA00008133"/>
    </source>
</evidence>
<dbReference type="PANTHER" id="PTHR38042:SF1">
    <property type="entry name" value="UROPORPHYRINOGEN-III SYNTHASE, CHLOROPLASTIC"/>
    <property type="match status" value="1"/>
</dbReference>
<dbReference type="RefSeq" id="WP_105061466.1">
    <property type="nucleotide sequence ID" value="NZ_MSCJ01000002.1"/>
</dbReference>
<keyword evidence="5 9" id="KW-0627">Porphyrin biosynthesis</keyword>
<dbReference type="NCBIfam" id="NF004585">
    <property type="entry name" value="PRK05928.2-2"/>
    <property type="match status" value="1"/>
</dbReference>
<accession>A0A2S7VS45</accession>
<comment type="function">
    <text evidence="6 9">Catalyzes cyclization of the linear tetrapyrrole, hydroxymethylbilane, to the macrocyclic uroporphyrinogen III.</text>
</comment>
<dbReference type="Proteomes" id="UP000238730">
    <property type="component" value="Unassembled WGS sequence"/>
</dbReference>
<dbReference type="PANTHER" id="PTHR38042">
    <property type="entry name" value="UROPORPHYRINOGEN-III SYNTHASE, CHLOROPLASTIC"/>
    <property type="match status" value="1"/>
</dbReference>
<evidence type="ECO:0000256" key="4">
    <source>
        <dbReference type="ARBA" id="ARBA00023239"/>
    </source>
</evidence>
<dbReference type="OrthoDB" id="9787650at2"/>
<feature type="domain" description="Tetrapyrrole biosynthesis uroporphyrinogen III synthase" evidence="10">
    <location>
        <begin position="14"/>
        <end position="229"/>
    </location>
</feature>
<gene>
    <name evidence="11" type="ORF">BTO08_14780</name>
</gene>
<dbReference type="CDD" id="cd06578">
    <property type="entry name" value="HemD"/>
    <property type="match status" value="1"/>
</dbReference>
<comment type="catalytic activity">
    <reaction evidence="8 9">
        <text>hydroxymethylbilane = uroporphyrinogen III + H2O</text>
        <dbReference type="Rhea" id="RHEA:18965"/>
        <dbReference type="ChEBI" id="CHEBI:15377"/>
        <dbReference type="ChEBI" id="CHEBI:57308"/>
        <dbReference type="ChEBI" id="CHEBI:57845"/>
        <dbReference type="EC" id="4.2.1.75"/>
    </reaction>
</comment>
<name>A0A2S7VS45_PHOAN</name>
<proteinExistence type="inferred from homology"/>
<evidence type="ECO:0000256" key="7">
    <source>
        <dbReference type="ARBA" id="ARBA00040167"/>
    </source>
</evidence>